<proteinExistence type="predicted"/>
<keyword evidence="1" id="KW-0812">Transmembrane</keyword>
<evidence type="ECO:0000313" key="2">
    <source>
        <dbReference type="EMBL" id="GEO06445.1"/>
    </source>
</evidence>
<comment type="caution">
    <text evidence="2">The sequence shown here is derived from an EMBL/GenBank/DDBJ whole genome shotgun (WGS) entry which is preliminary data.</text>
</comment>
<sequence>MKQFRENPWTTGAALFILLVIGIDVIWRGIHTEHSIFAALAVGLLKSASSKKQETE</sequence>
<keyword evidence="1" id="KW-0472">Membrane</keyword>
<evidence type="ECO:0000313" key="3">
    <source>
        <dbReference type="Proteomes" id="UP000321532"/>
    </source>
</evidence>
<dbReference type="AlphaFoldDB" id="A0A512B3A5"/>
<protein>
    <submittedName>
        <fullName evidence="2">Uncharacterized protein</fullName>
    </submittedName>
</protein>
<gene>
    <name evidence="2" type="ORF">AAE02nite_41090</name>
</gene>
<feature type="transmembrane region" description="Helical" evidence="1">
    <location>
        <begin position="12"/>
        <end position="30"/>
    </location>
</feature>
<reference evidence="2 3" key="1">
    <citation type="submission" date="2019-07" db="EMBL/GenBank/DDBJ databases">
        <title>Whole genome shotgun sequence of Adhaeribacter aerolatus NBRC 106133.</title>
        <authorList>
            <person name="Hosoyama A."/>
            <person name="Uohara A."/>
            <person name="Ohji S."/>
            <person name="Ichikawa N."/>
        </authorList>
    </citation>
    <scope>NUCLEOTIDE SEQUENCE [LARGE SCALE GENOMIC DNA]</scope>
    <source>
        <strain evidence="2 3">NBRC 106133</strain>
    </source>
</reference>
<name>A0A512B3A5_9BACT</name>
<accession>A0A512B3A5</accession>
<dbReference type="EMBL" id="BJYS01000036">
    <property type="protein sequence ID" value="GEO06445.1"/>
    <property type="molecule type" value="Genomic_DNA"/>
</dbReference>
<keyword evidence="3" id="KW-1185">Reference proteome</keyword>
<organism evidence="2 3">
    <name type="scientific">Adhaeribacter aerolatus</name>
    <dbReference type="NCBI Taxonomy" id="670289"/>
    <lineage>
        <taxon>Bacteria</taxon>
        <taxon>Pseudomonadati</taxon>
        <taxon>Bacteroidota</taxon>
        <taxon>Cytophagia</taxon>
        <taxon>Cytophagales</taxon>
        <taxon>Hymenobacteraceae</taxon>
        <taxon>Adhaeribacter</taxon>
    </lineage>
</organism>
<keyword evidence="1" id="KW-1133">Transmembrane helix</keyword>
<dbReference type="Proteomes" id="UP000321532">
    <property type="component" value="Unassembled WGS sequence"/>
</dbReference>
<evidence type="ECO:0000256" key="1">
    <source>
        <dbReference type="SAM" id="Phobius"/>
    </source>
</evidence>
<dbReference type="RefSeq" id="WP_170252656.1">
    <property type="nucleotide sequence ID" value="NZ_BJYS01000036.1"/>
</dbReference>